<feature type="compositionally biased region" description="Low complexity" evidence="1">
    <location>
        <begin position="40"/>
        <end position="94"/>
    </location>
</feature>
<gene>
    <name evidence="2" type="primary">Hypp3531</name>
    <name evidence="2" type="ORF">BLAG_LOCUS20252</name>
</gene>
<dbReference type="Proteomes" id="UP000838412">
    <property type="component" value="Chromosome 6"/>
</dbReference>
<protein>
    <submittedName>
        <fullName evidence="2">Hypp3531 protein</fullName>
    </submittedName>
</protein>
<accession>A0A8K0ES58</accession>
<name>A0A8K0ES58_BRALA</name>
<keyword evidence="3" id="KW-1185">Reference proteome</keyword>
<dbReference type="EMBL" id="OV696691">
    <property type="protein sequence ID" value="CAH1266702.1"/>
    <property type="molecule type" value="Genomic_DNA"/>
</dbReference>
<proteinExistence type="predicted"/>
<feature type="region of interest" description="Disordered" evidence="1">
    <location>
        <begin position="1"/>
        <end position="109"/>
    </location>
</feature>
<evidence type="ECO:0000256" key="1">
    <source>
        <dbReference type="SAM" id="MobiDB-lite"/>
    </source>
</evidence>
<organism evidence="2 3">
    <name type="scientific">Branchiostoma lanceolatum</name>
    <name type="common">Common lancelet</name>
    <name type="synonym">Amphioxus lanceolatum</name>
    <dbReference type="NCBI Taxonomy" id="7740"/>
    <lineage>
        <taxon>Eukaryota</taxon>
        <taxon>Metazoa</taxon>
        <taxon>Chordata</taxon>
        <taxon>Cephalochordata</taxon>
        <taxon>Leptocardii</taxon>
        <taxon>Amphioxiformes</taxon>
        <taxon>Branchiostomatidae</taxon>
        <taxon>Branchiostoma</taxon>
    </lineage>
</organism>
<evidence type="ECO:0000313" key="3">
    <source>
        <dbReference type="Proteomes" id="UP000838412"/>
    </source>
</evidence>
<feature type="compositionally biased region" description="Low complexity" evidence="1">
    <location>
        <begin position="1"/>
        <end position="26"/>
    </location>
</feature>
<sequence length="247" mass="25955">MQLTSAARGRASSSSSREGQSRSFSQASGTPSVLQTGRTPAGPDPQAGQAQAATQVQAGQIQAVPQAGQAQAVPQAGQAQAVPQAGQAQAAPQVQQPPPAPVQGFPPVAAQGRGPIQQVVDIQLEFSLLRQQIERLQGRSIEGIKDEILQLAARPLPAFDQNRAVALLETLASQAQMQAHPKAEEFCYILQQGRPLAHLPRFKDVLQDLLGPPILKQINKSITGCLKDVAIVPQFAFPQAATGDPGP</sequence>
<dbReference type="OrthoDB" id="10068651at2759"/>
<reference evidence="2" key="1">
    <citation type="submission" date="2022-01" db="EMBL/GenBank/DDBJ databases">
        <authorList>
            <person name="Braso-Vives M."/>
        </authorList>
    </citation>
    <scope>NUCLEOTIDE SEQUENCE</scope>
</reference>
<feature type="compositionally biased region" description="Polar residues" evidence="1">
    <location>
        <begin position="27"/>
        <end position="38"/>
    </location>
</feature>
<dbReference type="AlphaFoldDB" id="A0A8K0ES58"/>
<evidence type="ECO:0000313" key="2">
    <source>
        <dbReference type="EMBL" id="CAH1266702.1"/>
    </source>
</evidence>